<dbReference type="PANTHER" id="PTHR12638:SF0">
    <property type="entry name" value="MAGO HOMOLOG, EXON JUNCTION COMPLEX SUBUNIT-RELATED"/>
    <property type="match status" value="1"/>
</dbReference>
<dbReference type="SUPFAM" id="SSF89817">
    <property type="entry name" value="Mago nashi protein"/>
    <property type="match status" value="1"/>
</dbReference>
<comment type="similarity">
    <text evidence="2">Belongs to the mago nashi family.</text>
</comment>
<dbReference type="EMBL" id="CZPT02000598">
    <property type="protein sequence ID" value="SCU66674.1"/>
    <property type="molecule type" value="Genomic_DNA"/>
</dbReference>
<evidence type="ECO:0000313" key="4">
    <source>
        <dbReference type="EMBL" id="SCU66674.1"/>
    </source>
</evidence>
<dbReference type="FunFam" id="3.30.1560.10:FF:000001">
    <property type="entry name" value="Protein mago nashi homolog"/>
    <property type="match status" value="1"/>
</dbReference>
<dbReference type="InterPro" id="IPR036605">
    <property type="entry name" value="Mago_nashi_sf"/>
</dbReference>
<protein>
    <submittedName>
        <fullName evidence="4">Mago nashi-like protein, putative</fullName>
    </submittedName>
</protein>
<proteinExistence type="inferred from homology"/>
<evidence type="ECO:0000256" key="2">
    <source>
        <dbReference type="ARBA" id="ARBA00009270"/>
    </source>
</evidence>
<dbReference type="VEuPathDB" id="TriTrypDB:TEOVI_000594700"/>
<sequence>MQAEETTAVEVLQDAPVQETMQSCLHYVRYFAGHTGRYGNEFLEFDIRDDGTLKYGNNSRYRNENIIKKQARISPAVLEEIKRLIILSGILERDDECWPQPDRNGRQELEIHLGDTHISFVTNKITSLSEVESPDKPKGLDTFYYFVRDIKALVLALVSLHFKIKAW</sequence>
<evidence type="ECO:0000256" key="3">
    <source>
        <dbReference type="ARBA" id="ARBA00023242"/>
    </source>
</evidence>
<dbReference type="CDD" id="cd11295">
    <property type="entry name" value="Mago_nashi"/>
    <property type="match status" value="1"/>
</dbReference>
<dbReference type="Pfam" id="PF02792">
    <property type="entry name" value="Mago_nashi"/>
    <property type="match status" value="1"/>
</dbReference>
<keyword evidence="5" id="KW-1185">Reference proteome</keyword>
<reference evidence="4" key="1">
    <citation type="submission" date="2016-09" db="EMBL/GenBank/DDBJ databases">
        <authorList>
            <person name="Hebert L."/>
            <person name="Moumen B."/>
        </authorList>
    </citation>
    <scope>NUCLEOTIDE SEQUENCE [LARGE SCALE GENOMIC DNA]</scope>
    <source>
        <strain evidence="4">OVI</strain>
    </source>
</reference>
<comment type="caution">
    <text evidence="4">The sequence shown here is derived from an EMBL/GenBank/DDBJ whole genome shotgun (WGS) entry which is preliminary data.</text>
</comment>
<dbReference type="GeneID" id="92379886"/>
<name>A0A1G4I4B2_TRYEQ</name>
<evidence type="ECO:0000256" key="1">
    <source>
        <dbReference type="ARBA" id="ARBA00004123"/>
    </source>
</evidence>
<dbReference type="RefSeq" id="XP_067078092.1">
    <property type="nucleotide sequence ID" value="XM_067221991.1"/>
</dbReference>
<evidence type="ECO:0000313" key="5">
    <source>
        <dbReference type="Proteomes" id="UP000195570"/>
    </source>
</evidence>
<gene>
    <name evidence="4" type="ORF">TEOVI_000594700</name>
</gene>
<dbReference type="AlphaFoldDB" id="A0A1G4I4B2"/>
<organism evidence="4 5">
    <name type="scientific">Trypanosoma equiperdum</name>
    <dbReference type="NCBI Taxonomy" id="5694"/>
    <lineage>
        <taxon>Eukaryota</taxon>
        <taxon>Discoba</taxon>
        <taxon>Euglenozoa</taxon>
        <taxon>Kinetoplastea</taxon>
        <taxon>Metakinetoplastina</taxon>
        <taxon>Trypanosomatida</taxon>
        <taxon>Trypanosomatidae</taxon>
        <taxon>Trypanosoma</taxon>
    </lineage>
</organism>
<dbReference type="Gene3D" id="3.30.1560.10">
    <property type="entry name" value="Mago nashi"/>
    <property type="match status" value="1"/>
</dbReference>
<dbReference type="Proteomes" id="UP000195570">
    <property type="component" value="Unassembled WGS sequence"/>
</dbReference>
<dbReference type="GO" id="GO:0008380">
    <property type="term" value="P:RNA splicing"/>
    <property type="evidence" value="ECO:0007669"/>
    <property type="project" value="InterPro"/>
</dbReference>
<dbReference type="PANTHER" id="PTHR12638">
    <property type="entry name" value="PROTEIN MAGO NASHI HOMOLOG"/>
    <property type="match status" value="1"/>
</dbReference>
<dbReference type="GO" id="GO:0035145">
    <property type="term" value="C:exon-exon junction complex"/>
    <property type="evidence" value="ECO:0007669"/>
    <property type="project" value="InterPro"/>
</dbReference>
<accession>A0A1G4I4B2</accession>
<dbReference type="InterPro" id="IPR004023">
    <property type="entry name" value="Mago_nashi"/>
</dbReference>
<keyword evidence="3" id="KW-0539">Nucleus</keyword>
<comment type="subcellular location">
    <subcellularLocation>
        <location evidence="1">Nucleus</location>
    </subcellularLocation>
</comment>